<sequence length="393" mass="44924">MKPKILILGAGYAGVMAANRLDKQLKEAEITLISESNTFQERIRFHEMATQGLKDKLQIQDLLRTKVRFLQAKISEILPKEKSVKLEASSQNEIYDYLVISLGSANIRSLYNKEGSIQSKEEVLKFLKNNEEKKIQKLCIVGGGLTGIEMATEWKYFFPHSSVTIVDRKEWGNSFSEKGKKYLRNYMLQNNIQVLENVNIHRIHENEILLEDQTKLAYDCLLNCSGFLASSLAKKSGFKTNHRNQVYVDSFLRSNEYPDVFVAGDLAYLENSILRMGCVTALPMGAYIADQLARLIKGKSISPFSFQFAGRCLSLGREEGLIQFTSGDDKPKELIIKGRWGARIKELVNRFTIFSLQMEKLLPFRFYFWPKGNPIKFEKDVLKKSISWEGLVS</sequence>
<organism evidence="7 8">
    <name type="scientific">Leptospira terpstrae serovar Hualin str. LT 11-33 = ATCC 700639</name>
    <dbReference type="NCBI Taxonomy" id="1257025"/>
    <lineage>
        <taxon>Bacteria</taxon>
        <taxon>Pseudomonadati</taxon>
        <taxon>Spirochaetota</taxon>
        <taxon>Spirochaetia</taxon>
        <taxon>Leptospirales</taxon>
        <taxon>Leptospiraceae</taxon>
        <taxon>Leptospira</taxon>
    </lineage>
</organism>
<dbReference type="PANTHER" id="PTHR42913">
    <property type="entry name" value="APOPTOSIS-INDUCING FACTOR 1"/>
    <property type="match status" value="1"/>
</dbReference>
<reference evidence="7" key="1">
    <citation type="submission" date="2013-03" db="EMBL/GenBank/DDBJ databases">
        <authorList>
            <person name="Harkins D.M."/>
            <person name="Durkin A.S."/>
            <person name="Brinkac L.M."/>
            <person name="Haft D.H."/>
            <person name="Selengut J.D."/>
            <person name="Sanka R."/>
            <person name="DePew J."/>
            <person name="Purushe J."/>
            <person name="Hartskeerl R.A."/>
            <person name="Ahmed A."/>
            <person name="van der Linden H."/>
            <person name="Goris M.G.A."/>
            <person name="Vinetz J.M."/>
            <person name="Sutton G.G."/>
            <person name="Nierman W.C."/>
            <person name="Fouts D.E."/>
        </authorList>
    </citation>
    <scope>NUCLEOTIDE SEQUENCE [LARGE SCALE GENOMIC DNA]</scope>
    <source>
        <strain evidence="7">LT 11-33</strain>
    </source>
</reference>
<keyword evidence="4" id="KW-0274">FAD</keyword>
<accession>N1VZ89</accession>
<dbReference type="PANTHER" id="PTHR42913:SF3">
    <property type="entry name" value="64 KDA MITOCHONDRIAL NADH DEHYDROGENASE (EUROFUNG)"/>
    <property type="match status" value="1"/>
</dbReference>
<proteinExistence type="inferred from homology"/>
<dbReference type="EMBL" id="AOGW02000008">
    <property type="protein sequence ID" value="EMY62340.1"/>
    <property type="molecule type" value="Genomic_DNA"/>
</dbReference>
<dbReference type="RefSeq" id="WP_002973088.1">
    <property type="nucleotide sequence ID" value="NZ_AOGW02000008.1"/>
</dbReference>
<evidence type="ECO:0000256" key="5">
    <source>
        <dbReference type="ARBA" id="ARBA00023002"/>
    </source>
</evidence>
<dbReference type="GO" id="GO:0019646">
    <property type="term" value="P:aerobic electron transport chain"/>
    <property type="evidence" value="ECO:0007669"/>
    <property type="project" value="TreeGrafter"/>
</dbReference>
<comment type="similarity">
    <text evidence="2">Belongs to the NADH dehydrogenase family.</text>
</comment>
<evidence type="ECO:0000256" key="2">
    <source>
        <dbReference type="ARBA" id="ARBA00005272"/>
    </source>
</evidence>
<dbReference type="InterPro" id="IPR036188">
    <property type="entry name" value="FAD/NAD-bd_sf"/>
</dbReference>
<evidence type="ECO:0000313" key="7">
    <source>
        <dbReference type="EMBL" id="EMY62340.1"/>
    </source>
</evidence>
<keyword evidence="5" id="KW-0560">Oxidoreductase</keyword>
<evidence type="ECO:0000256" key="3">
    <source>
        <dbReference type="ARBA" id="ARBA00022630"/>
    </source>
</evidence>
<dbReference type="InterPro" id="IPR023753">
    <property type="entry name" value="FAD/NAD-binding_dom"/>
</dbReference>
<dbReference type="SUPFAM" id="SSF51905">
    <property type="entry name" value="FAD/NAD(P)-binding domain"/>
    <property type="match status" value="1"/>
</dbReference>
<protein>
    <submittedName>
        <fullName evidence="7">Pyridine nucleotide-disulfide oxidoreductase</fullName>
    </submittedName>
</protein>
<evidence type="ECO:0000256" key="4">
    <source>
        <dbReference type="ARBA" id="ARBA00022827"/>
    </source>
</evidence>
<comment type="caution">
    <text evidence="7">The sequence shown here is derived from an EMBL/GenBank/DDBJ whole genome shotgun (WGS) entry which is preliminary data.</text>
</comment>
<dbReference type="OrthoDB" id="9784880at2"/>
<dbReference type="Gene3D" id="3.50.50.100">
    <property type="match status" value="1"/>
</dbReference>
<dbReference type="InterPro" id="IPR051169">
    <property type="entry name" value="NADH-Q_oxidoreductase"/>
</dbReference>
<dbReference type="GO" id="GO:0003955">
    <property type="term" value="F:NAD(P)H dehydrogenase (quinone) activity"/>
    <property type="evidence" value="ECO:0007669"/>
    <property type="project" value="TreeGrafter"/>
</dbReference>
<evidence type="ECO:0000256" key="1">
    <source>
        <dbReference type="ARBA" id="ARBA00001974"/>
    </source>
</evidence>
<dbReference type="PRINTS" id="PR00469">
    <property type="entry name" value="PNDRDTASEII"/>
</dbReference>
<dbReference type="STRING" id="1257025.LEP1GSC203_2237"/>
<comment type="cofactor">
    <cofactor evidence="1">
        <name>FAD</name>
        <dbReference type="ChEBI" id="CHEBI:57692"/>
    </cofactor>
</comment>
<dbReference type="Pfam" id="PF07992">
    <property type="entry name" value="Pyr_redox_2"/>
    <property type="match status" value="1"/>
</dbReference>
<gene>
    <name evidence="7" type="ORF">LEP1GSC203_2237</name>
</gene>
<keyword evidence="3" id="KW-0285">Flavoprotein</keyword>
<evidence type="ECO:0000259" key="6">
    <source>
        <dbReference type="Pfam" id="PF07992"/>
    </source>
</evidence>
<evidence type="ECO:0000313" key="8">
    <source>
        <dbReference type="Proteomes" id="UP000012371"/>
    </source>
</evidence>
<dbReference type="AlphaFoldDB" id="N1VZ89"/>
<feature type="domain" description="FAD/NAD(P)-binding" evidence="6">
    <location>
        <begin position="4"/>
        <end position="270"/>
    </location>
</feature>
<keyword evidence="8" id="KW-1185">Reference proteome</keyword>
<dbReference type="PRINTS" id="PR00368">
    <property type="entry name" value="FADPNR"/>
</dbReference>
<dbReference type="Proteomes" id="UP000012371">
    <property type="component" value="Unassembled WGS sequence"/>
</dbReference>
<name>N1VZ89_9LEPT</name>